<keyword evidence="3" id="KW-1185">Reference proteome</keyword>
<feature type="signal peptide" evidence="1">
    <location>
        <begin position="1"/>
        <end position="17"/>
    </location>
</feature>
<dbReference type="Gene3D" id="3.90.280.10">
    <property type="entry name" value="PEBP-like"/>
    <property type="match status" value="2"/>
</dbReference>
<accession>A0AAN6ZVP9</accession>
<keyword evidence="1" id="KW-0732">Signal</keyword>
<reference evidence="2" key="1">
    <citation type="journal article" date="2023" name="Mol. Phylogenet. Evol.">
        <title>Genome-scale phylogeny and comparative genomics of the fungal order Sordariales.</title>
        <authorList>
            <person name="Hensen N."/>
            <person name="Bonometti L."/>
            <person name="Westerberg I."/>
            <person name="Brannstrom I.O."/>
            <person name="Guillou S."/>
            <person name="Cros-Aarteil S."/>
            <person name="Calhoun S."/>
            <person name="Haridas S."/>
            <person name="Kuo A."/>
            <person name="Mondo S."/>
            <person name="Pangilinan J."/>
            <person name="Riley R."/>
            <person name="LaButti K."/>
            <person name="Andreopoulos B."/>
            <person name="Lipzen A."/>
            <person name="Chen C."/>
            <person name="Yan M."/>
            <person name="Daum C."/>
            <person name="Ng V."/>
            <person name="Clum A."/>
            <person name="Steindorff A."/>
            <person name="Ohm R.A."/>
            <person name="Martin F."/>
            <person name="Silar P."/>
            <person name="Natvig D.O."/>
            <person name="Lalanne C."/>
            <person name="Gautier V."/>
            <person name="Ament-Velasquez S.L."/>
            <person name="Kruys A."/>
            <person name="Hutchinson M.I."/>
            <person name="Powell A.J."/>
            <person name="Barry K."/>
            <person name="Miller A.N."/>
            <person name="Grigoriev I.V."/>
            <person name="Debuchy R."/>
            <person name="Gladieux P."/>
            <person name="Hiltunen Thoren M."/>
            <person name="Johannesson H."/>
        </authorList>
    </citation>
    <scope>NUCLEOTIDE SEQUENCE</scope>
    <source>
        <strain evidence="2">CBS 538.74</strain>
    </source>
</reference>
<dbReference type="SUPFAM" id="SSF49777">
    <property type="entry name" value="PEBP-like"/>
    <property type="match status" value="1"/>
</dbReference>
<dbReference type="EMBL" id="MU856991">
    <property type="protein sequence ID" value="KAK4152018.1"/>
    <property type="molecule type" value="Genomic_DNA"/>
</dbReference>
<protein>
    <submittedName>
        <fullName evidence="2">Phosphatidylethanolamine-binding protein</fullName>
    </submittedName>
</protein>
<gene>
    <name evidence="2" type="ORF">C8A00DRAFT_44880</name>
</gene>
<dbReference type="Proteomes" id="UP001302745">
    <property type="component" value="Unassembled WGS sequence"/>
</dbReference>
<reference evidence="2" key="2">
    <citation type="submission" date="2023-05" db="EMBL/GenBank/DDBJ databases">
        <authorList>
            <consortium name="Lawrence Berkeley National Laboratory"/>
            <person name="Steindorff A."/>
            <person name="Hensen N."/>
            <person name="Bonometti L."/>
            <person name="Westerberg I."/>
            <person name="Brannstrom I.O."/>
            <person name="Guillou S."/>
            <person name="Cros-Aarteil S."/>
            <person name="Calhoun S."/>
            <person name="Haridas S."/>
            <person name="Kuo A."/>
            <person name="Mondo S."/>
            <person name="Pangilinan J."/>
            <person name="Riley R."/>
            <person name="Labutti K."/>
            <person name="Andreopoulos B."/>
            <person name="Lipzen A."/>
            <person name="Chen C."/>
            <person name="Yanf M."/>
            <person name="Daum C."/>
            <person name="Ng V."/>
            <person name="Clum A."/>
            <person name="Ohm R."/>
            <person name="Martin F."/>
            <person name="Silar P."/>
            <person name="Natvig D."/>
            <person name="Lalanne C."/>
            <person name="Gautier V."/>
            <person name="Ament-Velasquez S.L."/>
            <person name="Kruys A."/>
            <person name="Hutchinson M.I."/>
            <person name="Powell A.J."/>
            <person name="Barry K."/>
            <person name="Miller A.N."/>
            <person name="Grigoriev I.V."/>
            <person name="Debuchy R."/>
            <person name="Gladieux P."/>
            <person name="Thoren M.H."/>
            <person name="Johannesson H."/>
        </authorList>
    </citation>
    <scope>NUCLEOTIDE SEQUENCE</scope>
    <source>
        <strain evidence="2">CBS 538.74</strain>
    </source>
</reference>
<dbReference type="Pfam" id="PF01161">
    <property type="entry name" value="PBP"/>
    <property type="match status" value="1"/>
</dbReference>
<dbReference type="AlphaFoldDB" id="A0AAN6ZVP9"/>
<evidence type="ECO:0000313" key="2">
    <source>
        <dbReference type="EMBL" id="KAK4152018.1"/>
    </source>
</evidence>
<evidence type="ECO:0000313" key="3">
    <source>
        <dbReference type="Proteomes" id="UP001302745"/>
    </source>
</evidence>
<comment type="caution">
    <text evidence="2">The sequence shown here is derived from an EMBL/GenBank/DDBJ whole genome shotgun (WGS) entry which is preliminary data.</text>
</comment>
<organism evidence="2 3">
    <name type="scientific">Chaetomidium leptoderma</name>
    <dbReference type="NCBI Taxonomy" id="669021"/>
    <lineage>
        <taxon>Eukaryota</taxon>
        <taxon>Fungi</taxon>
        <taxon>Dikarya</taxon>
        <taxon>Ascomycota</taxon>
        <taxon>Pezizomycotina</taxon>
        <taxon>Sordariomycetes</taxon>
        <taxon>Sordariomycetidae</taxon>
        <taxon>Sordariales</taxon>
        <taxon>Chaetomiaceae</taxon>
        <taxon>Chaetomidium</taxon>
    </lineage>
</organism>
<dbReference type="InterPro" id="IPR008914">
    <property type="entry name" value="PEBP"/>
</dbReference>
<dbReference type="InterPro" id="IPR035810">
    <property type="entry name" value="PEBP_euk"/>
</dbReference>
<sequence length="161" mass="18166">MARILFLLGWLIVLGHAKEQPQQLIDDFSPSLGLHVTWPSKERALLGNTLNPKDLHHEPSIALHDMQASSPELFTSDVTYVVMSYKPPGPPEKTGEHRYVFLAFVPSNGTTDKLHLSKPSDRKHWGYDTEKNKTKGVREWAEENGLAPVGANFIYAKHKKQ</sequence>
<name>A0AAN6ZVP9_9PEZI</name>
<evidence type="ECO:0000256" key="1">
    <source>
        <dbReference type="SAM" id="SignalP"/>
    </source>
</evidence>
<dbReference type="CDD" id="cd00866">
    <property type="entry name" value="PEBP_euk"/>
    <property type="match status" value="1"/>
</dbReference>
<feature type="chain" id="PRO_5042906147" evidence="1">
    <location>
        <begin position="18"/>
        <end position="161"/>
    </location>
</feature>
<proteinExistence type="predicted"/>
<dbReference type="InterPro" id="IPR036610">
    <property type="entry name" value="PEBP-like_sf"/>
</dbReference>